<accession>A0A7C5KHG8</accession>
<gene>
    <name evidence="3" type="ORF">ENL70_04735</name>
</gene>
<protein>
    <submittedName>
        <fullName evidence="3">DUF3084 domain-containing protein</fullName>
    </submittedName>
</protein>
<keyword evidence="2" id="KW-1133">Transmembrane helix</keyword>
<name>A0A7C5KHG8_9BACT</name>
<feature type="transmembrane region" description="Helical" evidence="2">
    <location>
        <begin position="76"/>
        <end position="100"/>
    </location>
</feature>
<feature type="coiled-coil region" evidence="1">
    <location>
        <begin position="111"/>
        <end position="208"/>
    </location>
</feature>
<proteinExistence type="predicted"/>
<dbReference type="InterPro" id="IPR021435">
    <property type="entry name" value="DUF3084"/>
</dbReference>
<dbReference type="EMBL" id="DRUY01000158">
    <property type="protein sequence ID" value="HHI65835.1"/>
    <property type="molecule type" value="Genomic_DNA"/>
</dbReference>
<organism evidence="3">
    <name type="scientific">Thermodesulfobium narugense</name>
    <dbReference type="NCBI Taxonomy" id="184064"/>
    <lineage>
        <taxon>Bacteria</taxon>
        <taxon>Pseudomonadati</taxon>
        <taxon>Thermodesulfobiota</taxon>
        <taxon>Thermodesulfobiia</taxon>
        <taxon>Thermodesulfobiales</taxon>
        <taxon>Thermodesulfobiaceae</taxon>
        <taxon>Thermodesulfobium</taxon>
    </lineage>
</organism>
<reference evidence="3" key="1">
    <citation type="journal article" date="2020" name="mSystems">
        <title>Genome- and Community-Level Interaction Insights into Carbon Utilization and Element Cycling Functions of Hydrothermarchaeota in Hydrothermal Sediment.</title>
        <authorList>
            <person name="Zhou Z."/>
            <person name="Liu Y."/>
            <person name="Xu W."/>
            <person name="Pan J."/>
            <person name="Luo Z.H."/>
            <person name="Li M."/>
        </authorList>
    </citation>
    <scope>NUCLEOTIDE SEQUENCE [LARGE SCALE GENOMIC DNA]</scope>
    <source>
        <strain evidence="3">SpSt-1019</strain>
    </source>
</reference>
<feature type="transmembrane region" description="Helical" evidence="2">
    <location>
        <begin position="36"/>
        <end position="55"/>
    </location>
</feature>
<comment type="caution">
    <text evidence="3">The sequence shown here is derived from an EMBL/GenBank/DDBJ whole genome shotgun (WGS) entry which is preliminary data.</text>
</comment>
<keyword evidence="1" id="KW-0175">Coiled coil</keyword>
<evidence type="ECO:0000256" key="2">
    <source>
        <dbReference type="SAM" id="Phobius"/>
    </source>
</evidence>
<evidence type="ECO:0000313" key="3">
    <source>
        <dbReference type="EMBL" id="HHI65835.1"/>
    </source>
</evidence>
<keyword evidence="2" id="KW-0472">Membrane</keyword>
<sequence length="427" mass="47917">MRLYELYSSFHCIIWRRYFAYDFWNIYGCQVGHLEFGFYFIPIILILSAVVAYIADKLGKKAGKKRLSIFGLRPKYTATFMSVSSGILIAAITIVIMLSLSQNARIALFGLQSLKEEISALTKERNNLAQEKNRLLEEYSKSSVELKNLKFDLNNVNKEKQKLILDTINLKKENQLALSHIKEMEYQKSLLDEKIASLNSEKESLLNDISSSRALLDKLKTSIQSLRTGKLQFEAHQIIAQTIIQGGDRSVCEGELNDFIQRTNAILANELGLGSTETVLVIPKQNVLDSINTMARNDIQFAVRILSEGNVVVGEKHILASLQVFENTLVFRKDETIVSTELDPNLDSNLLLAKLGLLLQETNHVAKLRGIVPDPLTGTVGNVSYPVLYNAIRNIKNLSYQGKVKVSILAAEDTYAIGPLHIRIVVD</sequence>
<evidence type="ECO:0000256" key="1">
    <source>
        <dbReference type="SAM" id="Coils"/>
    </source>
</evidence>
<keyword evidence="2" id="KW-0812">Transmembrane</keyword>
<dbReference type="Pfam" id="PF11283">
    <property type="entry name" value="DUF3084"/>
    <property type="match status" value="1"/>
</dbReference>
<dbReference type="AlphaFoldDB" id="A0A7C5KHG8"/>